<sequence length="296" mass="32541">MVSSLRHYLQFLAILCFASFPLVNAFLAEEGTLAGDDSGVPPTPFNEAALLAVLDQSTDQKSPANLFKRNSDSQHRSKRIPIPFTGDPNPQPNGDCQPLSGHYAESADDILCNQKHGTATLSYASRRSLCSNGGRRIIECQLCYGLGVAFPSAIYVEYQTCGGTKTCAQGEGRYNRWGRLEPFSECVPTNTIFRAIIAKGSALREYCTSKFTFSSAGGGQGRNFAFKSRLYNSDTGEREPAKWMYLKIDGAYARSAQSVEDWSTTYKINQNDKAEMCAYPLDTGMNLELDWSASFA</sequence>
<reference evidence="3 4" key="1">
    <citation type="journal article" date="2013" name="PLoS Genet.">
        <title>Comparative genome structure, secondary metabolite, and effector coding capacity across Cochliobolus pathogens.</title>
        <authorList>
            <person name="Condon B.J."/>
            <person name="Leng Y."/>
            <person name="Wu D."/>
            <person name="Bushley K.E."/>
            <person name="Ohm R.A."/>
            <person name="Otillar R."/>
            <person name="Martin J."/>
            <person name="Schackwitz W."/>
            <person name="Grimwood J."/>
            <person name="MohdZainudin N."/>
            <person name="Xue C."/>
            <person name="Wang R."/>
            <person name="Manning V.A."/>
            <person name="Dhillon B."/>
            <person name="Tu Z.J."/>
            <person name="Steffenson B.J."/>
            <person name="Salamov A."/>
            <person name="Sun H."/>
            <person name="Lowry S."/>
            <person name="LaButti K."/>
            <person name="Han J."/>
            <person name="Copeland A."/>
            <person name="Lindquist E."/>
            <person name="Barry K."/>
            <person name="Schmutz J."/>
            <person name="Baker S.E."/>
            <person name="Ciuffetti L.M."/>
            <person name="Grigoriev I.V."/>
            <person name="Zhong S."/>
            <person name="Turgeon B.G."/>
        </authorList>
    </citation>
    <scope>NUCLEOTIDE SEQUENCE [LARGE SCALE GENOMIC DNA]</scope>
    <source>
        <strain evidence="3 4">26-R-13</strain>
    </source>
</reference>
<dbReference type="RefSeq" id="XP_007717418.1">
    <property type="nucleotide sequence ID" value="XM_007719228.1"/>
</dbReference>
<dbReference type="EMBL" id="KI964827">
    <property type="protein sequence ID" value="EUC28271.1"/>
    <property type="molecule type" value="Genomic_DNA"/>
</dbReference>
<evidence type="ECO:0000313" key="3">
    <source>
        <dbReference type="EMBL" id="EUC28271.1"/>
    </source>
</evidence>
<evidence type="ECO:0000313" key="4">
    <source>
        <dbReference type="Proteomes" id="UP000053841"/>
    </source>
</evidence>
<evidence type="ECO:0000256" key="1">
    <source>
        <dbReference type="SAM" id="MobiDB-lite"/>
    </source>
</evidence>
<feature type="region of interest" description="Disordered" evidence="1">
    <location>
        <begin position="62"/>
        <end position="92"/>
    </location>
</feature>
<feature type="chain" id="PRO_5004888867" description="Cyanovirin-N domain-containing protein" evidence="2">
    <location>
        <begin position="26"/>
        <end position="296"/>
    </location>
</feature>
<dbReference type="GeneID" id="19143924"/>
<name>W6YAX6_COCC2</name>
<dbReference type="Proteomes" id="UP000053841">
    <property type="component" value="Unassembled WGS sequence"/>
</dbReference>
<evidence type="ECO:0008006" key="5">
    <source>
        <dbReference type="Google" id="ProtNLM"/>
    </source>
</evidence>
<gene>
    <name evidence="3" type="ORF">COCCADRAFT_109578</name>
</gene>
<keyword evidence="4" id="KW-1185">Reference proteome</keyword>
<keyword evidence="2" id="KW-0732">Signal</keyword>
<dbReference type="OrthoDB" id="5475247at2759"/>
<proteinExistence type="predicted"/>
<organism evidence="3 4">
    <name type="scientific">Cochliobolus carbonum (strain 26-R-13)</name>
    <name type="common">Maize leaf spot fungus</name>
    <name type="synonym">Bipolaris zeicola</name>
    <dbReference type="NCBI Taxonomy" id="930089"/>
    <lineage>
        <taxon>Eukaryota</taxon>
        <taxon>Fungi</taxon>
        <taxon>Dikarya</taxon>
        <taxon>Ascomycota</taxon>
        <taxon>Pezizomycotina</taxon>
        <taxon>Dothideomycetes</taxon>
        <taxon>Pleosporomycetidae</taxon>
        <taxon>Pleosporales</taxon>
        <taxon>Pleosporineae</taxon>
        <taxon>Pleosporaceae</taxon>
        <taxon>Bipolaris</taxon>
    </lineage>
</organism>
<accession>W6YAX6</accession>
<dbReference type="AlphaFoldDB" id="W6YAX6"/>
<dbReference type="HOGENOM" id="CLU_950087_0_0_1"/>
<dbReference type="KEGG" id="bze:COCCADRAFT_109578"/>
<feature type="signal peptide" evidence="2">
    <location>
        <begin position="1"/>
        <end position="25"/>
    </location>
</feature>
<protein>
    <recommendedName>
        <fullName evidence="5">Cyanovirin-N domain-containing protein</fullName>
    </recommendedName>
</protein>
<evidence type="ECO:0000256" key="2">
    <source>
        <dbReference type="SAM" id="SignalP"/>
    </source>
</evidence>